<dbReference type="AlphaFoldDB" id="A0AAX3NBK1"/>
<reference evidence="1" key="1">
    <citation type="submission" date="2023-02" db="EMBL/GenBank/DDBJ databases">
        <title>Comparative genomics and fermentation flavor characterization of five lactic acid bacteria reveal flavor biosynthesis metabolic pathways in fermented muskmelon puree.</title>
        <authorList>
            <person name="Yuan L."/>
            <person name="Li M."/>
            <person name="Xu X."/>
            <person name="Lao F."/>
            <person name="Wu J."/>
        </authorList>
    </citation>
    <scope>NUCLEOTIDE SEQUENCE</scope>
    <source>
        <strain evidence="1">Pa-2</strain>
    </source>
</reference>
<evidence type="ECO:0008006" key="3">
    <source>
        <dbReference type="Google" id="ProtNLM"/>
    </source>
</evidence>
<sequence>MKFVVKKGRNMLKKNLKKIVLVFTLVLLLFSGISPIFSIKVGAESYEAVEDNIEALFLDSESEKVKEFHQQVNEVMITNQEGNKETATISDIDLVRILEKSGYVVSSEIKRIMFQRGAGVTKIVWYGNRRNGNYNLYLSKSMLQAIKYAQSGINVLSAAMSAFSGNLFMFTRGMIRATVNMIRANAIIHGKVFYSRVWILRGSGNQ</sequence>
<accession>A0AAX3NBK1</accession>
<gene>
    <name evidence="1" type="ORF">PWF74_07515</name>
</gene>
<dbReference type="RefSeq" id="WP_270252904.1">
    <property type="nucleotide sequence ID" value="NZ_CP099987.1"/>
</dbReference>
<protein>
    <recommendedName>
        <fullName evidence="3">DUF5626 domain-containing protein</fullName>
    </recommendedName>
</protein>
<dbReference type="Proteomes" id="UP001217324">
    <property type="component" value="Chromosome"/>
</dbReference>
<evidence type="ECO:0000313" key="1">
    <source>
        <dbReference type="EMBL" id="WEA13376.1"/>
    </source>
</evidence>
<name>A0AAX3NBK1_9LACT</name>
<evidence type="ECO:0000313" key="2">
    <source>
        <dbReference type="Proteomes" id="UP001217324"/>
    </source>
</evidence>
<dbReference type="EMBL" id="CP118627">
    <property type="protein sequence ID" value="WEA13376.1"/>
    <property type="molecule type" value="Genomic_DNA"/>
</dbReference>
<proteinExistence type="predicted"/>
<organism evidence="1 2">
    <name type="scientific">Lactococcus garvieae</name>
    <dbReference type="NCBI Taxonomy" id="1363"/>
    <lineage>
        <taxon>Bacteria</taxon>
        <taxon>Bacillati</taxon>
        <taxon>Bacillota</taxon>
        <taxon>Bacilli</taxon>
        <taxon>Lactobacillales</taxon>
        <taxon>Streptococcaceae</taxon>
        <taxon>Lactococcus</taxon>
    </lineage>
</organism>